<dbReference type="GO" id="GO:0008206">
    <property type="term" value="P:bile acid metabolic process"/>
    <property type="evidence" value="ECO:0007669"/>
    <property type="project" value="TreeGrafter"/>
</dbReference>
<protein>
    <recommendedName>
        <fullName evidence="6">long-chain-fatty-acid--CoA ligase</fullName>
        <ecNumber evidence="6">6.2.1.3</ecNumber>
    </recommendedName>
    <alternativeName>
        <fullName evidence="8">Long-chain-fatty-acid--CoA ligase</fullName>
    </alternativeName>
</protein>
<dbReference type="GeneTree" id="ENSGT00940000161137"/>
<reference evidence="12" key="3">
    <citation type="submission" date="2025-09" db="UniProtKB">
        <authorList>
            <consortium name="Ensembl"/>
        </authorList>
    </citation>
    <scope>IDENTIFICATION</scope>
</reference>
<dbReference type="EMBL" id="ABDC03004529">
    <property type="status" value="NOT_ANNOTATED_CDS"/>
    <property type="molecule type" value="Genomic_DNA"/>
</dbReference>
<dbReference type="InterPro" id="IPR025110">
    <property type="entry name" value="AMP-bd_C"/>
</dbReference>
<evidence type="ECO:0000259" key="11">
    <source>
        <dbReference type="Pfam" id="PF13193"/>
    </source>
</evidence>
<dbReference type="EMBL" id="ABDC03004530">
    <property type="status" value="NOT_ANNOTATED_CDS"/>
    <property type="molecule type" value="Genomic_DNA"/>
</dbReference>
<accession>A0A8C5VH99</accession>
<dbReference type="PANTHER" id="PTHR43107">
    <property type="entry name" value="LONG-CHAIN FATTY ACID TRANSPORT PROTEIN"/>
    <property type="match status" value="1"/>
</dbReference>
<evidence type="ECO:0000256" key="8">
    <source>
        <dbReference type="ARBA" id="ARBA00041297"/>
    </source>
</evidence>
<dbReference type="GO" id="GO:0005778">
    <property type="term" value="C:peroxisomal membrane"/>
    <property type="evidence" value="ECO:0007669"/>
    <property type="project" value="TreeGrafter"/>
</dbReference>
<feature type="domain" description="AMP-dependent synthetase/ligase" evidence="10">
    <location>
        <begin position="61"/>
        <end position="231"/>
    </location>
</feature>
<dbReference type="FunFam" id="3.30.300.30:FF:000002">
    <property type="entry name" value="Long-chain fatty acid transport protein 1"/>
    <property type="match status" value="1"/>
</dbReference>
<dbReference type="GO" id="GO:0005789">
    <property type="term" value="C:endoplasmic reticulum membrane"/>
    <property type="evidence" value="ECO:0007669"/>
    <property type="project" value="TreeGrafter"/>
</dbReference>
<evidence type="ECO:0000256" key="1">
    <source>
        <dbReference type="ARBA" id="ARBA00006432"/>
    </source>
</evidence>
<evidence type="ECO:0000313" key="13">
    <source>
        <dbReference type="Proteomes" id="UP000694394"/>
    </source>
</evidence>
<dbReference type="Proteomes" id="UP000694394">
    <property type="component" value="Chromosome 3"/>
</dbReference>
<name>A0A8C5VH99_MICMU</name>
<gene>
    <name evidence="12" type="primary">SLC27A2</name>
</gene>
<evidence type="ECO:0000313" key="12">
    <source>
        <dbReference type="Ensembl" id="ENSMICP00000022911.2"/>
    </source>
</evidence>
<dbReference type="InterPro" id="IPR042099">
    <property type="entry name" value="ANL_N_sf"/>
</dbReference>
<keyword evidence="4" id="KW-0813">Transport</keyword>
<comment type="catalytic activity">
    <reaction evidence="9">
        <text>tetracosanoate + ATP + CoA = tetracosanoyl-CoA + AMP + diphosphate</text>
        <dbReference type="Rhea" id="RHEA:33639"/>
        <dbReference type="ChEBI" id="CHEBI:30616"/>
        <dbReference type="ChEBI" id="CHEBI:31014"/>
        <dbReference type="ChEBI" id="CHEBI:33019"/>
        <dbReference type="ChEBI" id="CHEBI:57287"/>
        <dbReference type="ChEBI" id="CHEBI:65052"/>
        <dbReference type="ChEBI" id="CHEBI:456215"/>
    </reaction>
    <physiologicalReaction direction="left-to-right" evidence="9">
        <dbReference type="Rhea" id="RHEA:33640"/>
    </physiologicalReaction>
</comment>
<evidence type="ECO:0000256" key="9">
    <source>
        <dbReference type="ARBA" id="ARBA00048666"/>
    </source>
</evidence>
<reference evidence="12" key="2">
    <citation type="submission" date="2025-08" db="UniProtKB">
        <authorList>
            <consortium name="Ensembl"/>
        </authorList>
    </citation>
    <scope>IDENTIFICATION</scope>
</reference>
<dbReference type="AlphaFoldDB" id="A0A8C5VH99"/>
<dbReference type="GO" id="GO:0005324">
    <property type="term" value="F:long-chain fatty acid transmembrane transporter activity"/>
    <property type="evidence" value="ECO:0007669"/>
    <property type="project" value="TreeGrafter"/>
</dbReference>
<dbReference type="GO" id="GO:0004467">
    <property type="term" value="F:long-chain fatty acid-CoA ligase activity"/>
    <property type="evidence" value="ECO:0007669"/>
    <property type="project" value="UniProtKB-EC"/>
</dbReference>
<evidence type="ECO:0000259" key="10">
    <source>
        <dbReference type="Pfam" id="PF00501"/>
    </source>
</evidence>
<keyword evidence="5" id="KW-0443">Lipid metabolism</keyword>
<keyword evidence="13" id="KW-1185">Reference proteome</keyword>
<keyword evidence="2" id="KW-0436">Ligase</keyword>
<proteinExistence type="inferred from homology"/>
<dbReference type="GO" id="GO:0044539">
    <property type="term" value="P:long-chain fatty acid import into cell"/>
    <property type="evidence" value="ECO:0007669"/>
    <property type="project" value="TreeGrafter"/>
</dbReference>
<dbReference type="GO" id="GO:0005886">
    <property type="term" value="C:plasma membrane"/>
    <property type="evidence" value="ECO:0007669"/>
    <property type="project" value="TreeGrafter"/>
</dbReference>
<organism evidence="12 13">
    <name type="scientific">Microcebus murinus</name>
    <name type="common">Gray mouse lemur</name>
    <name type="synonym">Lemur murinus</name>
    <dbReference type="NCBI Taxonomy" id="30608"/>
    <lineage>
        <taxon>Eukaryota</taxon>
        <taxon>Metazoa</taxon>
        <taxon>Chordata</taxon>
        <taxon>Craniata</taxon>
        <taxon>Vertebrata</taxon>
        <taxon>Euteleostomi</taxon>
        <taxon>Mammalia</taxon>
        <taxon>Eutheria</taxon>
        <taxon>Euarchontoglires</taxon>
        <taxon>Primates</taxon>
        <taxon>Strepsirrhini</taxon>
        <taxon>Lemuriformes</taxon>
        <taxon>Cheirogaleidae</taxon>
        <taxon>Microcebus</taxon>
    </lineage>
</organism>
<evidence type="ECO:0000256" key="4">
    <source>
        <dbReference type="ARBA" id="ARBA00023055"/>
    </source>
</evidence>
<evidence type="ECO:0000256" key="3">
    <source>
        <dbReference type="ARBA" id="ARBA00022832"/>
    </source>
</evidence>
<reference evidence="12" key="1">
    <citation type="submission" date="2016-12" db="EMBL/GenBank/DDBJ databases">
        <title>Mouse lemur reference genome and diversity panel.</title>
        <authorList>
            <person name="Harris R."/>
            <person name="Larsen P."/>
            <person name="Liu Y."/>
            <person name="Hughes D.S."/>
            <person name="Murali S."/>
            <person name="Raveendran M."/>
            <person name="Korchina V."/>
            <person name="Wang M."/>
            <person name="Jhangiani S."/>
            <person name="Bandaranaike D."/>
            <person name="Bellair M."/>
            <person name="Blankenburg K."/>
            <person name="Chao H."/>
            <person name="Dahdouli M."/>
            <person name="Dinh H."/>
            <person name="Doddapaneni H."/>
            <person name="English A."/>
            <person name="Firestine M."/>
            <person name="Gnanaolivu R."/>
            <person name="Gross S."/>
            <person name="Hernandez B."/>
            <person name="Javaid M."/>
            <person name="Jayaseelan J."/>
            <person name="Jones J."/>
            <person name="Khan Z."/>
            <person name="Kovar C."/>
            <person name="Kurapati P."/>
            <person name="Le B."/>
            <person name="Lee S."/>
            <person name="Li M."/>
            <person name="Mathew T."/>
            <person name="Narasimhan A."/>
            <person name="Ngo D."/>
            <person name="Nguyen L."/>
            <person name="Okwuonu G."/>
            <person name="Ongeri F."/>
            <person name="Osuji N."/>
            <person name="Pu L.-L."/>
            <person name="Puazo M."/>
            <person name="Quiroz J."/>
            <person name="Raj R."/>
            <person name="Rajbhandari K."/>
            <person name="Reid J.G."/>
            <person name="Santibanez J."/>
            <person name="Sexton D."/>
            <person name="Skinner E."/>
            <person name="Vee V."/>
            <person name="Weissenberger G."/>
            <person name="Wu Y."/>
            <person name="Xin Y."/>
            <person name="Han Y."/>
            <person name="Campbell C."/>
            <person name="Brown A."/>
            <person name="Sullivan B."/>
            <person name="Shelton J."/>
            <person name="Brown S."/>
            <person name="Dudchenko O."/>
            <person name="Machol I."/>
            <person name="Durand N."/>
            <person name="Shamim M."/>
            <person name="Lieberman A."/>
            <person name="Muzny D.M."/>
            <person name="Richards S."/>
            <person name="Yoder A."/>
            <person name="Worley K.C."/>
            <person name="Rogers J."/>
            <person name="Gibbs R.A."/>
        </authorList>
    </citation>
    <scope>NUCLEOTIDE SEQUENCE [LARGE SCALE GENOMIC DNA]</scope>
</reference>
<dbReference type="Gene3D" id="3.30.300.30">
    <property type="match status" value="1"/>
</dbReference>
<evidence type="ECO:0000256" key="5">
    <source>
        <dbReference type="ARBA" id="ARBA00023098"/>
    </source>
</evidence>
<dbReference type="Ensembl" id="ENSMICT00000029375.2">
    <property type="protein sequence ID" value="ENSMICP00000022911.2"/>
    <property type="gene ID" value="ENSMICG00000003492.3"/>
</dbReference>
<comment type="catalytic activity">
    <reaction evidence="7">
        <text>a very long-chain fatty acid + ATP + CoA = a very long-chain fatty acyl-CoA + AMP + diphosphate</text>
        <dbReference type="Rhea" id="RHEA:54536"/>
        <dbReference type="ChEBI" id="CHEBI:30616"/>
        <dbReference type="ChEBI" id="CHEBI:33019"/>
        <dbReference type="ChEBI" id="CHEBI:57287"/>
        <dbReference type="ChEBI" id="CHEBI:58950"/>
        <dbReference type="ChEBI" id="CHEBI:138261"/>
        <dbReference type="ChEBI" id="CHEBI:456215"/>
    </reaction>
    <physiologicalReaction direction="left-to-right" evidence="7">
        <dbReference type="Rhea" id="RHEA:54537"/>
    </physiologicalReaction>
</comment>
<dbReference type="Gene3D" id="3.40.50.12780">
    <property type="entry name" value="N-terminal domain of ligase-like"/>
    <property type="match status" value="2"/>
</dbReference>
<dbReference type="SUPFAM" id="SSF56801">
    <property type="entry name" value="Acetyl-CoA synthetase-like"/>
    <property type="match status" value="1"/>
</dbReference>
<evidence type="ECO:0000256" key="7">
    <source>
        <dbReference type="ARBA" id="ARBA00036527"/>
    </source>
</evidence>
<dbReference type="InterPro" id="IPR000873">
    <property type="entry name" value="AMP-dep_synth/lig_dom"/>
</dbReference>
<keyword evidence="3" id="KW-0276">Fatty acid metabolism</keyword>
<dbReference type="InterPro" id="IPR045851">
    <property type="entry name" value="AMP-bd_C_sf"/>
</dbReference>
<evidence type="ECO:0000256" key="2">
    <source>
        <dbReference type="ARBA" id="ARBA00022598"/>
    </source>
</evidence>
<dbReference type="EC" id="6.2.1.3" evidence="6"/>
<dbReference type="Pfam" id="PF00501">
    <property type="entry name" value="AMP-binding"/>
    <property type="match status" value="1"/>
</dbReference>
<keyword evidence="4" id="KW-0445">Lipid transport</keyword>
<dbReference type="PANTHER" id="PTHR43107:SF4">
    <property type="entry name" value="LONG-CHAIN FATTY ACID TRANSPORT PROTEIN 2"/>
    <property type="match status" value="1"/>
</dbReference>
<sequence length="567" mass="64502">MLPAIYAALAGLLLLPLLVNLCCPYFFQDLGFFLQVAGVARRTRGHGHRRPVRTILSVFLEKARQTPHKPFLLFRDETLTYVQVDRRSNQVARALHDHLGLRQGDCVAIFMGNEPAYVWLWLGLAKLGCAMACLNYNIRAKSLLHCFQCCGAKVLLASPELQAAIEEVLPSLKKDDVSIYYVSRTSNTDGVDSLLDKIDEVSTEPVPESWRSEVTFSTPALYIYTSGTTGATIALRAKFSASQFWDDCRKYNATVIQYIGEMLRYLCNSPEKPNDRDHKVRMAIGNGLRADVWREFIRRFGDVHIYEFYAATEGNVGFVNYTRKIGAVGRVNYLQSKFVSYDLIKYDVEKDEPVRDGNGYCIRVPKGEVGLLVCKITQLTPFSGYAREKTQTEKKKLRDVFKKGDLYFNSGDLLMIDHENFIYFHDRVGDTFRWKGENVATTEVADIVGLVDFVQEVNVYGVPVPGHEGRIGMASIKMKENHEFDGKKLFQHVADYLPTYARPRFLRIQDTIAITGTFKHRKVTLVEEGFNPNVIRDALYFLDERAKMYVPMTEDIYNAISANTLKL</sequence>
<dbReference type="Pfam" id="PF13193">
    <property type="entry name" value="AMP-binding_C"/>
    <property type="match status" value="1"/>
</dbReference>
<comment type="similarity">
    <text evidence="1">Belongs to the ATP-dependent AMP-binding enzyme family.</text>
</comment>
<evidence type="ECO:0000256" key="6">
    <source>
        <dbReference type="ARBA" id="ARBA00026121"/>
    </source>
</evidence>
<feature type="domain" description="AMP-binding enzyme C-terminal" evidence="11">
    <location>
        <begin position="443"/>
        <end position="519"/>
    </location>
</feature>